<dbReference type="Proteomes" id="UP000499080">
    <property type="component" value="Unassembled WGS sequence"/>
</dbReference>
<proteinExistence type="predicted"/>
<gene>
    <name evidence="1" type="ORF">AVEN_87955_1</name>
</gene>
<protein>
    <submittedName>
        <fullName evidence="1">Uncharacterized protein</fullName>
    </submittedName>
</protein>
<dbReference type="EMBL" id="BGPR01009089">
    <property type="protein sequence ID" value="GBN37921.1"/>
    <property type="molecule type" value="Genomic_DNA"/>
</dbReference>
<organism evidence="1 2">
    <name type="scientific">Araneus ventricosus</name>
    <name type="common">Orbweaver spider</name>
    <name type="synonym">Epeira ventricosa</name>
    <dbReference type="NCBI Taxonomy" id="182803"/>
    <lineage>
        <taxon>Eukaryota</taxon>
        <taxon>Metazoa</taxon>
        <taxon>Ecdysozoa</taxon>
        <taxon>Arthropoda</taxon>
        <taxon>Chelicerata</taxon>
        <taxon>Arachnida</taxon>
        <taxon>Araneae</taxon>
        <taxon>Araneomorphae</taxon>
        <taxon>Entelegynae</taxon>
        <taxon>Araneoidea</taxon>
        <taxon>Araneidae</taxon>
        <taxon>Araneus</taxon>
    </lineage>
</organism>
<dbReference type="AlphaFoldDB" id="A0A4Y2NF04"/>
<keyword evidence="2" id="KW-1185">Reference proteome</keyword>
<comment type="caution">
    <text evidence="1">The sequence shown here is derived from an EMBL/GenBank/DDBJ whole genome shotgun (WGS) entry which is preliminary data.</text>
</comment>
<evidence type="ECO:0000313" key="2">
    <source>
        <dbReference type="Proteomes" id="UP000499080"/>
    </source>
</evidence>
<reference evidence="1 2" key="1">
    <citation type="journal article" date="2019" name="Sci. Rep.">
        <title>Orb-weaving spider Araneus ventricosus genome elucidates the spidroin gene catalogue.</title>
        <authorList>
            <person name="Kono N."/>
            <person name="Nakamura H."/>
            <person name="Ohtoshi R."/>
            <person name="Moran D.A.P."/>
            <person name="Shinohara A."/>
            <person name="Yoshida Y."/>
            <person name="Fujiwara M."/>
            <person name="Mori M."/>
            <person name="Tomita M."/>
            <person name="Arakawa K."/>
        </authorList>
    </citation>
    <scope>NUCLEOTIDE SEQUENCE [LARGE SCALE GENOMIC DNA]</scope>
</reference>
<name>A0A4Y2NF04_ARAVE</name>
<evidence type="ECO:0000313" key="1">
    <source>
        <dbReference type="EMBL" id="GBN37921.1"/>
    </source>
</evidence>
<sequence length="92" mass="10731">MRRELQNLLEMCWCLSISVTRAPEVSPGGELDGERYSVIARIYWMKDVLLVYLEYVIVMVNKSNDVTDFTSQSFVFYYAFTPGDEVCWQRSA</sequence>
<accession>A0A4Y2NF04</accession>